<evidence type="ECO:0000256" key="1">
    <source>
        <dbReference type="SAM" id="MobiDB-lite"/>
    </source>
</evidence>
<evidence type="ECO:0000313" key="4">
    <source>
        <dbReference type="Proteomes" id="UP000015527"/>
    </source>
</evidence>
<keyword evidence="4" id="KW-1185">Reference proteome</keyword>
<feature type="transmembrane region" description="Helical" evidence="2">
    <location>
        <begin position="24"/>
        <end position="45"/>
    </location>
</feature>
<dbReference type="OrthoDB" id="10002506at2"/>
<accession>T0H3X1</accession>
<feature type="compositionally biased region" description="Basic and acidic residues" evidence="1">
    <location>
        <begin position="73"/>
        <end position="85"/>
    </location>
</feature>
<comment type="caution">
    <text evidence="3">The sequence shown here is derived from an EMBL/GenBank/DDBJ whole genome shotgun (WGS) entry which is preliminary data.</text>
</comment>
<dbReference type="AlphaFoldDB" id="T0H3X1"/>
<keyword evidence="2" id="KW-0472">Membrane</keyword>
<feature type="region of interest" description="Disordered" evidence="1">
    <location>
        <begin position="54"/>
        <end position="85"/>
    </location>
</feature>
<name>T0H3X1_9SPHN</name>
<keyword evidence="2" id="KW-1133">Transmembrane helix</keyword>
<evidence type="ECO:0000256" key="2">
    <source>
        <dbReference type="SAM" id="Phobius"/>
    </source>
</evidence>
<dbReference type="EMBL" id="ATHL01000153">
    <property type="protein sequence ID" value="EQB07657.1"/>
    <property type="molecule type" value="Genomic_DNA"/>
</dbReference>
<dbReference type="PATRIC" id="fig|1096930.3.peg.4455"/>
<sequence>MQQTESNESYQGLGTRHVAGAPKILPYILCAIFGVFAVAIGILWLSIGVWDRPGPGQVDPGAGQQEGPAETAEYARSRPDATDQK</sequence>
<proteinExistence type="predicted"/>
<gene>
    <name evidence="3" type="ORF">L284_22625</name>
</gene>
<organism evidence="3 4">
    <name type="scientific">Novosphingobium lindaniclasticum LE124</name>
    <dbReference type="NCBI Taxonomy" id="1096930"/>
    <lineage>
        <taxon>Bacteria</taxon>
        <taxon>Pseudomonadati</taxon>
        <taxon>Pseudomonadota</taxon>
        <taxon>Alphaproteobacteria</taxon>
        <taxon>Sphingomonadales</taxon>
        <taxon>Sphingomonadaceae</taxon>
        <taxon>Novosphingobium</taxon>
    </lineage>
</organism>
<protein>
    <submittedName>
        <fullName evidence="3">Uncharacterized protein</fullName>
    </submittedName>
</protein>
<keyword evidence="2" id="KW-0812">Transmembrane</keyword>
<reference evidence="3 4" key="1">
    <citation type="journal article" date="2013" name="Genome Announc.">
        <title>Genome Sequence of Novosphingobium lindaniclasticum LE124T, Isolated from a Hexachlorocyclohexane Dumpsite.</title>
        <authorList>
            <person name="Saxena A."/>
            <person name="Nayyar N."/>
            <person name="Sangwan N."/>
            <person name="Kumari R."/>
            <person name="Khurana J.P."/>
            <person name="Lal R."/>
        </authorList>
    </citation>
    <scope>NUCLEOTIDE SEQUENCE [LARGE SCALE GENOMIC DNA]</scope>
    <source>
        <strain evidence="3 4">LE124</strain>
    </source>
</reference>
<evidence type="ECO:0000313" key="3">
    <source>
        <dbReference type="EMBL" id="EQB07657.1"/>
    </source>
</evidence>
<dbReference type="Proteomes" id="UP000015527">
    <property type="component" value="Unassembled WGS sequence"/>
</dbReference>
<dbReference type="RefSeq" id="WP_021236188.1">
    <property type="nucleotide sequence ID" value="NZ_ATHL01000153.1"/>
</dbReference>